<evidence type="ECO:0000313" key="1">
    <source>
        <dbReference type="EMBL" id="KAJ3542227.1"/>
    </source>
</evidence>
<dbReference type="EMBL" id="JANHOG010001171">
    <property type="protein sequence ID" value="KAJ3542227.1"/>
    <property type="molecule type" value="Genomic_DNA"/>
</dbReference>
<gene>
    <name evidence="1" type="ORF">NM688_g5994</name>
</gene>
<sequence>MTPLAAYMSQRSSAGARRSLISVSSRGVEILQVYAARSGGAEMWYMRIDCAGWSQVGMAADNGEYVDREKVRAAYNKV</sequence>
<organism evidence="1 2">
    <name type="scientific">Phlebia brevispora</name>
    <dbReference type="NCBI Taxonomy" id="194682"/>
    <lineage>
        <taxon>Eukaryota</taxon>
        <taxon>Fungi</taxon>
        <taxon>Dikarya</taxon>
        <taxon>Basidiomycota</taxon>
        <taxon>Agaricomycotina</taxon>
        <taxon>Agaricomycetes</taxon>
        <taxon>Polyporales</taxon>
        <taxon>Meruliaceae</taxon>
        <taxon>Phlebia</taxon>
    </lineage>
</organism>
<accession>A0ACC1SLF7</accession>
<protein>
    <submittedName>
        <fullName evidence="1">Uncharacterized protein</fullName>
    </submittedName>
</protein>
<dbReference type="Proteomes" id="UP001148662">
    <property type="component" value="Unassembled WGS sequence"/>
</dbReference>
<name>A0ACC1SLF7_9APHY</name>
<keyword evidence="2" id="KW-1185">Reference proteome</keyword>
<evidence type="ECO:0000313" key="2">
    <source>
        <dbReference type="Proteomes" id="UP001148662"/>
    </source>
</evidence>
<reference evidence="1" key="1">
    <citation type="submission" date="2022-07" db="EMBL/GenBank/DDBJ databases">
        <title>Genome Sequence of Phlebia brevispora.</title>
        <authorList>
            <person name="Buettner E."/>
        </authorList>
    </citation>
    <scope>NUCLEOTIDE SEQUENCE</scope>
    <source>
        <strain evidence="1">MPL23</strain>
    </source>
</reference>
<proteinExistence type="predicted"/>
<comment type="caution">
    <text evidence="1">The sequence shown here is derived from an EMBL/GenBank/DDBJ whole genome shotgun (WGS) entry which is preliminary data.</text>
</comment>